<keyword evidence="2 3" id="KW-0479">Metal-binding</keyword>
<dbReference type="InterPro" id="IPR034660">
    <property type="entry name" value="DinB/YfiT-like"/>
</dbReference>
<organism evidence="4 5">
    <name type="scientific">Ferirhizobium litorale</name>
    <dbReference type="NCBI Taxonomy" id="2927786"/>
    <lineage>
        <taxon>Bacteria</taxon>
        <taxon>Pseudomonadati</taxon>
        <taxon>Pseudomonadota</taxon>
        <taxon>Alphaproteobacteria</taxon>
        <taxon>Hyphomicrobiales</taxon>
        <taxon>Rhizobiaceae</taxon>
        <taxon>Ferirhizobium</taxon>
    </lineage>
</organism>
<evidence type="ECO:0000256" key="2">
    <source>
        <dbReference type="ARBA" id="ARBA00022723"/>
    </source>
</evidence>
<dbReference type="GO" id="GO:0046872">
    <property type="term" value="F:metal ion binding"/>
    <property type="evidence" value="ECO:0007669"/>
    <property type="project" value="UniProtKB-KW"/>
</dbReference>
<reference evidence="4" key="1">
    <citation type="submission" date="2022-03" db="EMBL/GenBank/DDBJ databases">
        <title>Fererhizobium litorale gen. nov., sp. nov., isolated from sandy sediments of the Sea of Japan seashore.</title>
        <authorList>
            <person name="Romanenko L."/>
            <person name="Kurilenko V."/>
            <person name="Otstavnykh N."/>
            <person name="Svetashev V."/>
            <person name="Tekutyeva L."/>
            <person name="Isaeva M."/>
            <person name="Mikhailov V."/>
        </authorList>
    </citation>
    <scope>NUCLEOTIDE SEQUENCE</scope>
    <source>
        <strain evidence="4">KMM 9576</strain>
    </source>
</reference>
<evidence type="ECO:0000256" key="1">
    <source>
        <dbReference type="ARBA" id="ARBA00008635"/>
    </source>
</evidence>
<comment type="caution">
    <text evidence="4">The sequence shown here is derived from an EMBL/GenBank/DDBJ whole genome shotgun (WGS) entry which is preliminary data.</text>
</comment>
<dbReference type="InterPro" id="IPR007837">
    <property type="entry name" value="DinB"/>
</dbReference>
<dbReference type="EMBL" id="JALDYZ010000002">
    <property type="protein sequence ID" value="MDI7921220.1"/>
    <property type="molecule type" value="Genomic_DNA"/>
</dbReference>
<evidence type="ECO:0000313" key="5">
    <source>
        <dbReference type="Proteomes" id="UP001161580"/>
    </source>
</evidence>
<dbReference type="Proteomes" id="UP001161580">
    <property type="component" value="Unassembled WGS sequence"/>
</dbReference>
<dbReference type="Gene3D" id="1.20.120.450">
    <property type="entry name" value="dinb family like domain"/>
    <property type="match status" value="1"/>
</dbReference>
<feature type="binding site" evidence="3">
    <location>
        <position position="48"/>
    </location>
    <ligand>
        <name>a divalent metal cation</name>
        <dbReference type="ChEBI" id="CHEBI:60240"/>
    </ligand>
</feature>
<keyword evidence="5" id="KW-1185">Reference proteome</keyword>
<dbReference type="SUPFAM" id="SSF109854">
    <property type="entry name" value="DinB/YfiT-like putative metalloenzymes"/>
    <property type="match status" value="1"/>
</dbReference>
<name>A0AAE3QA69_9HYPH</name>
<proteinExistence type="inferred from homology"/>
<evidence type="ECO:0000313" key="4">
    <source>
        <dbReference type="EMBL" id="MDI7921220.1"/>
    </source>
</evidence>
<dbReference type="RefSeq" id="WP_311785401.1">
    <property type="nucleotide sequence ID" value="NZ_JALDYY010000002.1"/>
</dbReference>
<protein>
    <submittedName>
        <fullName evidence="4">DinB family protein</fullName>
    </submittedName>
</protein>
<comment type="similarity">
    <text evidence="1">Belongs to the DinB family.</text>
</comment>
<dbReference type="AlphaFoldDB" id="A0AAE3QA69"/>
<feature type="binding site" evidence="3">
    <location>
        <position position="133"/>
    </location>
    <ligand>
        <name>a divalent metal cation</name>
        <dbReference type="ChEBI" id="CHEBI:60240"/>
    </ligand>
</feature>
<dbReference type="PANTHER" id="PTHR37302:SF1">
    <property type="entry name" value="PROTEIN DINB"/>
    <property type="match status" value="1"/>
</dbReference>
<dbReference type="PANTHER" id="PTHR37302">
    <property type="entry name" value="SLR1116 PROTEIN"/>
    <property type="match status" value="1"/>
</dbReference>
<gene>
    <name evidence="4" type="ORF">MRS75_03875</name>
</gene>
<dbReference type="Pfam" id="PF05163">
    <property type="entry name" value="DinB"/>
    <property type="match status" value="1"/>
</dbReference>
<accession>A0AAE3QA69</accession>
<sequence length="169" mass="19547">MIDHFRMFAAYNRWANTIIYQSVAELTEAEYRQDMGAFFGSIHRTLNHVLVADRIWMKRFTGAGDVPGRLDHVVFDELTVLTRARQTEDVRIIDWIATLDDDDLSGKLTYVPISNPVEVTQRLSPALAHFFNHQTHHRGQVHAMITTLGRPSPILDLVYFLRDQGKQWL</sequence>
<feature type="binding site" evidence="3">
    <location>
        <position position="137"/>
    </location>
    <ligand>
        <name>a divalent metal cation</name>
        <dbReference type="ChEBI" id="CHEBI:60240"/>
    </ligand>
</feature>
<evidence type="ECO:0000256" key="3">
    <source>
        <dbReference type="PIRSR" id="PIRSR607837-1"/>
    </source>
</evidence>